<feature type="transmembrane region" description="Helical" evidence="1">
    <location>
        <begin position="17"/>
        <end position="36"/>
    </location>
</feature>
<reference evidence="2 3" key="1">
    <citation type="submission" date="2017-01" db="EMBL/GenBank/DDBJ databases">
        <title>Complete Genome Sequence of Dolosigranulum pigrum isolated from a Patient with interstitial lung disease.</title>
        <authorList>
            <person name="Mukhopadhyay R."/>
            <person name="Joaquin J."/>
            <person name="Hogue R."/>
            <person name="Fitzgerald S."/>
            <person name="Jospin G."/>
            <person name="Eisen J.A."/>
            <person name="Chaturvedi V."/>
        </authorList>
    </citation>
    <scope>NUCLEOTIDE SEQUENCE [LARGE SCALE GENOMIC DNA]</scope>
    <source>
        <strain evidence="2 3">15S00348</strain>
    </source>
</reference>
<feature type="transmembrane region" description="Helical" evidence="1">
    <location>
        <begin position="162"/>
        <end position="188"/>
    </location>
</feature>
<proteinExistence type="predicted"/>
<evidence type="ECO:0000256" key="1">
    <source>
        <dbReference type="SAM" id="Phobius"/>
    </source>
</evidence>
<dbReference type="Proteomes" id="UP000190409">
    <property type="component" value="Unassembled WGS sequence"/>
</dbReference>
<protein>
    <submittedName>
        <fullName evidence="2">Uncharacterized protein</fullName>
    </submittedName>
</protein>
<gene>
    <name evidence="2" type="ORF">BWX42_09250</name>
</gene>
<keyword evidence="1" id="KW-0812">Transmembrane</keyword>
<keyword evidence="1" id="KW-1133">Transmembrane helix</keyword>
<sequence>MVQSVLMEFKKLKRQKLTYVLLVALIIIITIDQFLIRMSTARYEGVVQYKHATTHFIEQLDPLATFLIVFIPLFVMGMFGFLFFDELHSSTIKYCLMRLNPTTYIKQRLNTILLTTFIGITCLLGGVLLFYMIFYPLDSQLVGQQMMYEGIVGRGLFDMNPWLYMIFLIFIMSLAACSISLFMIFISLWATSRGSLFAMGFTFIYVIPYVYKYGTGRLPLDDYTPLMMMIEPHTGVNATWEPITYWGVLIGLLYGAILSQFRFRVKKGAV</sequence>
<feature type="transmembrane region" description="Helical" evidence="1">
    <location>
        <begin position="63"/>
        <end position="84"/>
    </location>
</feature>
<comment type="caution">
    <text evidence="2">The sequence shown here is derived from an EMBL/GenBank/DDBJ whole genome shotgun (WGS) entry which is preliminary data.</text>
</comment>
<evidence type="ECO:0000313" key="2">
    <source>
        <dbReference type="EMBL" id="OOL81863.1"/>
    </source>
</evidence>
<accession>A0A1S8KQE7</accession>
<feature type="transmembrane region" description="Helical" evidence="1">
    <location>
        <begin position="112"/>
        <end position="134"/>
    </location>
</feature>
<organism evidence="2 3">
    <name type="scientific">Dolosigranulum pigrum</name>
    <dbReference type="NCBI Taxonomy" id="29394"/>
    <lineage>
        <taxon>Bacteria</taxon>
        <taxon>Bacillati</taxon>
        <taxon>Bacillota</taxon>
        <taxon>Bacilli</taxon>
        <taxon>Lactobacillales</taxon>
        <taxon>Carnobacteriaceae</taxon>
        <taxon>Dolosigranulum</taxon>
    </lineage>
</organism>
<evidence type="ECO:0000313" key="3">
    <source>
        <dbReference type="Proteomes" id="UP000190409"/>
    </source>
</evidence>
<name>A0A1S8KQE7_9LACT</name>
<feature type="transmembrane region" description="Helical" evidence="1">
    <location>
        <begin position="243"/>
        <end position="261"/>
    </location>
</feature>
<dbReference type="EMBL" id="MUYF01000003">
    <property type="protein sequence ID" value="OOL81863.1"/>
    <property type="molecule type" value="Genomic_DNA"/>
</dbReference>
<keyword evidence="1" id="KW-0472">Membrane</keyword>
<dbReference type="AlphaFoldDB" id="A0A1S8KQE7"/>
<feature type="transmembrane region" description="Helical" evidence="1">
    <location>
        <begin position="195"/>
        <end position="211"/>
    </location>
</feature>